<dbReference type="EMBL" id="CDMK01000001">
    <property type="protein sequence ID" value="CRI33821.1"/>
    <property type="molecule type" value="Genomic_DNA"/>
</dbReference>
<organism evidence="2 3">
    <name type="scientific">Helicobacter heilmannii</name>
    <dbReference type="NCBI Taxonomy" id="35817"/>
    <lineage>
        <taxon>Bacteria</taxon>
        <taxon>Pseudomonadati</taxon>
        <taxon>Campylobacterota</taxon>
        <taxon>Epsilonproteobacteria</taxon>
        <taxon>Campylobacterales</taxon>
        <taxon>Helicobacteraceae</taxon>
        <taxon>Helicobacter</taxon>
    </lineage>
</organism>
<sequence>MRFLGLLVGGLLCAEPSAFELQSGATKQELSTLKSSNKNLGDILTALKGQTNGLLQGQEGLRSLVEGQGIRLKKATDALNAHSDELKALKSTQDAQADLIKQQADLIHTLKTQIQTNQDALANFEKKNQETQQLLENMRADFAKKLQDLQQSIERQANANNKKLKELVALQAQMLQAKQEPSFHKDPAQKETIEKEAHTLFKEKHYKEAQARFVWLASLPYKSAYTNYMAGEAAYFNNAYQGAVNAFKKSAMLDDKAAYMPTLLYHTAIAFKHLKDHTNYKKFLQTLSRLYPESEQGKKAKNLLGQKPKKTLK</sequence>
<dbReference type="Gene3D" id="1.25.40.10">
    <property type="entry name" value="Tetratricopeptide repeat domain"/>
    <property type="match status" value="1"/>
</dbReference>
<proteinExistence type="predicted"/>
<gene>
    <name evidence="2" type="ORF">HHE01_15070</name>
</gene>
<dbReference type="Proteomes" id="UP000046090">
    <property type="component" value="Unassembled WGS sequence"/>
</dbReference>
<dbReference type="RefSeq" id="WP_015105870.1">
    <property type="nucleotide sequence ID" value="NZ_AP026684.1"/>
</dbReference>
<name>A0A0K2Y3Y3_HELHE</name>
<accession>A0A0K2Y3Y3</accession>
<keyword evidence="2" id="KW-0808">Transferase</keyword>
<dbReference type="InterPro" id="IPR011990">
    <property type="entry name" value="TPR-like_helical_dom_sf"/>
</dbReference>
<keyword evidence="1" id="KW-0175">Coiled coil</keyword>
<reference evidence="3" key="1">
    <citation type="submission" date="2014-12" db="EMBL/GenBank/DDBJ databases">
        <authorList>
            <person name="Smet A."/>
        </authorList>
    </citation>
    <scope>NUCLEOTIDE SEQUENCE [LARGE SCALE GENOMIC DNA]</scope>
</reference>
<evidence type="ECO:0000256" key="1">
    <source>
        <dbReference type="SAM" id="Coils"/>
    </source>
</evidence>
<keyword evidence="3" id="KW-1185">Reference proteome</keyword>
<dbReference type="GeneID" id="76196478"/>
<protein>
    <submittedName>
        <fullName evidence="2">TPR repeat containing exported protein Putative periplasmic protein contains a protein prenylyltransferase domain</fullName>
    </submittedName>
</protein>
<feature type="coiled-coil region" evidence="1">
    <location>
        <begin position="72"/>
        <end position="180"/>
    </location>
</feature>
<evidence type="ECO:0000313" key="3">
    <source>
        <dbReference type="Proteomes" id="UP000046090"/>
    </source>
</evidence>
<dbReference type="AlphaFoldDB" id="A0A0K2Y3Y3"/>
<dbReference type="GO" id="GO:0016740">
    <property type="term" value="F:transferase activity"/>
    <property type="evidence" value="ECO:0007669"/>
    <property type="project" value="UniProtKB-KW"/>
</dbReference>
<evidence type="ECO:0000313" key="2">
    <source>
        <dbReference type="EMBL" id="CRI33821.1"/>
    </source>
</evidence>
<dbReference type="SUPFAM" id="SSF48452">
    <property type="entry name" value="TPR-like"/>
    <property type="match status" value="1"/>
</dbReference>